<keyword evidence="3" id="KW-1185">Reference proteome</keyword>
<reference evidence="2" key="1">
    <citation type="submission" date="2023-03" db="EMBL/GenBank/DDBJ databases">
        <title>Stygiobacter electus gen. nov., sp. nov., facultatively anaerobic thermotolerant bacterium of the class Ignavibacteria from a well of Yessentuki mineral water deposit.</title>
        <authorList>
            <person name="Podosokorskaya O.A."/>
            <person name="Elcheninov A.G."/>
            <person name="Petrova N.F."/>
            <person name="Zavarzina D.G."/>
            <person name="Kublanov I.V."/>
            <person name="Merkel A.Y."/>
        </authorList>
    </citation>
    <scope>NUCLEOTIDE SEQUENCE</scope>
    <source>
        <strain evidence="2">09-Me</strain>
    </source>
</reference>
<dbReference type="EMBL" id="JARGDL010000016">
    <property type="protein sequence ID" value="MDF1612622.1"/>
    <property type="molecule type" value="Genomic_DNA"/>
</dbReference>
<protein>
    <submittedName>
        <fullName evidence="2">Uncharacterized protein</fullName>
    </submittedName>
</protein>
<dbReference type="RefSeq" id="WP_321536393.1">
    <property type="nucleotide sequence ID" value="NZ_JARGDL010000016.1"/>
</dbReference>
<gene>
    <name evidence="2" type="ORF">P0M35_10700</name>
</gene>
<keyword evidence="1" id="KW-0175">Coiled coil</keyword>
<proteinExistence type="predicted"/>
<dbReference type="Proteomes" id="UP001221302">
    <property type="component" value="Unassembled WGS sequence"/>
</dbReference>
<feature type="coiled-coil region" evidence="1">
    <location>
        <begin position="615"/>
        <end position="653"/>
    </location>
</feature>
<name>A0AAE3P2K3_9BACT</name>
<organism evidence="2 3">
    <name type="scientific">Stygiobacter electus</name>
    <dbReference type="NCBI Taxonomy" id="3032292"/>
    <lineage>
        <taxon>Bacteria</taxon>
        <taxon>Pseudomonadati</taxon>
        <taxon>Ignavibacteriota</taxon>
        <taxon>Ignavibacteria</taxon>
        <taxon>Ignavibacteriales</taxon>
        <taxon>Melioribacteraceae</taxon>
        <taxon>Stygiobacter</taxon>
    </lineage>
</organism>
<evidence type="ECO:0000313" key="2">
    <source>
        <dbReference type="EMBL" id="MDF1612622.1"/>
    </source>
</evidence>
<sequence length="723" mass="84085">MKTFSVAPMHEIESNANQGKYKPKFFALKEFNLSRVDFHSHYYAEKDIAKEIFKGEFSLAYLREDKLRTVDAFKQNQKIDHLDFLETIAIDIKTTNIYKTGKYLSRVFRPMKHAKYYKDLDIHLNENPNLKGKITDGITLINKELAKSIGWNEAEANKSAQVTIFNENGLVKGHCVISDKIKHDIVIYGRENIKTEIRFNKEYTYIAIEPVKLTTSLRIDIQTLLNLWEIFEGEQYFQWAIEGINKIKEELKSGKINEIIEELTEEENEKWLLKKAIRHKIDYRYYPGLYRLAWQMYKNSIIKYAERKGITAFRIPVKGGLRGYLRVDLRDHDEDGNFSLTKTNTTTIDKYGNIWISGDKIAEYLTILGGGDQDDSGSIIPIENNKAIIYRNPNQKGEYIITELKTEGIEITERNKIIGKTPQKKITEQKEEKKKEQQNPFIKKYIEEKEKNEQIIEYTRANLLRTYSKISMNGANIGIVANAEMIKSAVGINNKEQHEILTNKFNWNLERVIDSVVKDGITCKEDIEAVEKLNEYIIYNEIPIPKCLRNRIPESKRERVAISDRHILDQLLEGVKYLIKNIEIEIVGSGAVSRGNRIKGIIDYIETPIIEIARANEGNKNQEEAKQLLREYNQKISELIETTKEENEEERKKGIEEIQTKLLEKINIYTIEERKEISKAWAYEIYKTEKSVHDSILWISSKENLRGTGEDTIEMLAEIGLAK</sequence>
<evidence type="ECO:0000313" key="3">
    <source>
        <dbReference type="Proteomes" id="UP001221302"/>
    </source>
</evidence>
<accession>A0AAE3P2K3</accession>
<dbReference type="AlphaFoldDB" id="A0AAE3P2K3"/>
<comment type="caution">
    <text evidence="2">The sequence shown here is derived from an EMBL/GenBank/DDBJ whole genome shotgun (WGS) entry which is preliminary data.</text>
</comment>
<evidence type="ECO:0000256" key="1">
    <source>
        <dbReference type="SAM" id="Coils"/>
    </source>
</evidence>